<organism evidence="1 2">
    <name type="scientific">Jeotgalibacillus campisalis</name>
    <dbReference type="NCBI Taxonomy" id="220754"/>
    <lineage>
        <taxon>Bacteria</taxon>
        <taxon>Bacillati</taxon>
        <taxon>Bacillota</taxon>
        <taxon>Bacilli</taxon>
        <taxon>Bacillales</taxon>
        <taxon>Caryophanaceae</taxon>
        <taxon>Jeotgalibacillus</taxon>
    </lineage>
</organism>
<dbReference type="OrthoDB" id="2968549at2"/>
<gene>
    <name evidence="1" type="ORF">KR50_09590</name>
</gene>
<dbReference type="AlphaFoldDB" id="A0A0C2W4Y8"/>
<proteinExistence type="predicted"/>
<dbReference type="PATRIC" id="fig|220754.4.peg.977"/>
<dbReference type="RefSeq" id="WP_041055450.1">
    <property type="nucleotide sequence ID" value="NZ_JXRR01000008.1"/>
</dbReference>
<comment type="caution">
    <text evidence="1">The sequence shown here is derived from an EMBL/GenBank/DDBJ whole genome shotgun (WGS) entry which is preliminary data.</text>
</comment>
<sequence>MKFIDLENTISGKYSVKKREGNGETVILLYPNNPDGSPNLDGGYHLVGNHSEKDWKLYEIQRDKKFLKAVFPREEPGLLGLYLAVKKVYEHKQSDFDREMKNKLRNINQPGEGIDLLEQQFDKNLFSFNKETEGAITIFQEGTEFSVCYISTLGECVPITKNRPLQSAFSAAYNYCQLLTVFSELLKDWKGSLQLTLAEEEKVKRIFLGK</sequence>
<keyword evidence="2" id="KW-1185">Reference proteome</keyword>
<dbReference type="EMBL" id="JXRR01000008">
    <property type="protein sequence ID" value="KIL51078.1"/>
    <property type="molecule type" value="Genomic_DNA"/>
</dbReference>
<evidence type="ECO:0000313" key="1">
    <source>
        <dbReference type="EMBL" id="KIL51078.1"/>
    </source>
</evidence>
<protein>
    <submittedName>
        <fullName evidence="1">Uncharacterized protein</fullName>
    </submittedName>
</protein>
<evidence type="ECO:0000313" key="2">
    <source>
        <dbReference type="Proteomes" id="UP000031972"/>
    </source>
</evidence>
<dbReference type="Proteomes" id="UP000031972">
    <property type="component" value="Unassembled WGS sequence"/>
</dbReference>
<accession>A0A0C2W4Y8</accession>
<reference evidence="1 2" key="1">
    <citation type="submission" date="2015-01" db="EMBL/GenBank/DDBJ databases">
        <title>Jeotgalibacillus campisalis genome sequencing.</title>
        <authorList>
            <person name="Goh K.M."/>
            <person name="Chan K.-G."/>
            <person name="Yaakop A.S."/>
            <person name="Ee R."/>
            <person name="Gan H.M."/>
            <person name="Chan C.S."/>
        </authorList>
    </citation>
    <scope>NUCLEOTIDE SEQUENCE [LARGE SCALE GENOMIC DNA]</scope>
    <source>
        <strain evidence="1 2">SF-57</strain>
    </source>
</reference>
<name>A0A0C2W4Y8_9BACL</name>